<dbReference type="Proteomes" id="UP000244180">
    <property type="component" value="Unassembled WGS sequence"/>
</dbReference>
<feature type="region of interest" description="Disordered" evidence="1">
    <location>
        <begin position="1"/>
        <end position="30"/>
    </location>
</feature>
<evidence type="ECO:0000313" key="3">
    <source>
        <dbReference type="Proteomes" id="UP000244180"/>
    </source>
</evidence>
<accession>A0A2T5GEB2</accession>
<evidence type="ECO:0000313" key="2">
    <source>
        <dbReference type="EMBL" id="PTQ54527.1"/>
    </source>
</evidence>
<dbReference type="AlphaFoldDB" id="A0A2T5GEB2"/>
<name>A0A2T5GEB2_HYDSH</name>
<reference evidence="2 3" key="1">
    <citation type="submission" date="2017-08" db="EMBL/GenBank/DDBJ databases">
        <title>Burning lignite coal seam in the remote Altai Mountains harbors a hydrogen-driven thermophilic microbial community.</title>
        <authorList>
            <person name="Kadnikov V.V."/>
            <person name="Mardanov A.V."/>
            <person name="Ivasenko D."/>
            <person name="Beletsky A.V."/>
            <person name="Karnachuk O.V."/>
            <person name="Ravin N.V."/>
        </authorList>
    </citation>
    <scope>NUCLEOTIDE SEQUENCE [LARGE SCALE GENOMIC DNA]</scope>
    <source>
        <strain evidence="2">AL33</strain>
    </source>
</reference>
<gene>
    <name evidence="2" type="ORF">HSCHL_0106</name>
</gene>
<sequence length="64" mass="7381">MAEGLKARRQPFGDGRLAGPFDPFQRDQPLMDGNRRRLLRSLVRSSQFVYHSIRIRPPAMVRSA</sequence>
<organism evidence="2 3">
    <name type="scientific">Hydrogenibacillus schlegelii</name>
    <name type="common">Bacillus schlegelii</name>
    <dbReference type="NCBI Taxonomy" id="1484"/>
    <lineage>
        <taxon>Bacteria</taxon>
        <taxon>Bacillati</taxon>
        <taxon>Bacillota</taxon>
        <taxon>Bacilli</taxon>
        <taxon>Bacillales</taxon>
        <taxon>Bacillales Family X. Incertae Sedis</taxon>
        <taxon>Hydrogenibacillus</taxon>
    </lineage>
</organism>
<dbReference type="EMBL" id="PEBV01000003">
    <property type="protein sequence ID" value="PTQ54527.1"/>
    <property type="molecule type" value="Genomic_DNA"/>
</dbReference>
<evidence type="ECO:0000256" key="1">
    <source>
        <dbReference type="SAM" id="MobiDB-lite"/>
    </source>
</evidence>
<proteinExistence type="predicted"/>
<comment type="caution">
    <text evidence="2">The sequence shown here is derived from an EMBL/GenBank/DDBJ whole genome shotgun (WGS) entry which is preliminary data.</text>
</comment>
<protein>
    <submittedName>
        <fullName evidence="2">Uncharacterized protein</fullName>
    </submittedName>
</protein>